<feature type="domain" description="GH15-like" evidence="1">
    <location>
        <begin position="19"/>
        <end position="111"/>
    </location>
</feature>
<sequence>TEWSVGLAAGISIRRPRSHVGNAASTQLQVDIYGEVIHCLDLARRGGVPVSAQEAEVTLRIIRHLETIWEREGSGLWEFRSECRHYTYSKVMAWSAFDCFVRHQRALGDAAVIAPSEIDRYQALCATIHAQ</sequence>
<feature type="non-terminal residue" evidence="2">
    <location>
        <position position="131"/>
    </location>
</feature>
<evidence type="ECO:0000313" key="2">
    <source>
        <dbReference type="EMBL" id="AIA89870.1"/>
    </source>
</evidence>
<reference evidence="2" key="1">
    <citation type="journal article" date="2013" name="Environ. Microbiol.">
        <title>Seasonally variable intestinal metagenomes of the red palm weevil (Rhynchophorus ferrugineus).</title>
        <authorList>
            <person name="Jia S."/>
            <person name="Zhang X."/>
            <person name="Zhang G."/>
            <person name="Yin A."/>
            <person name="Zhang S."/>
            <person name="Li F."/>
            <person name="Wang L."/>
            <person name="Zhao D."/>
            <person name="Yun Q."/>
            <person name="Tala"/>
            <person name="Wang J."/>
            <person name="Sun G."/>
            <person name="Baabdullah M."/>
            <person name="Yu X."/>
            <person name="Hu S."/>
            <person name="Al-Mssallem I.S."/>
            <person name="Yu J."/>
        </authorList>
    </citation>
    <scope>NUCLEOTIDE SEQUENCE</scope>
</reference>
<organism evidence="2">
    <name type="scientific">uncultured Burkholderia sp</name>
    <dbReference type="NCBI Taxonomy" id="188058"/>
    <lineage>
        <taxon>Bacteria</taxon>
        <taxon>Pseudomonadati</taxon>
        <taxon>Pseudomonadota</taxon>
        <taxon>Betaproteobacteria</taxon>
        <taxon>Burkholderiales</taxon>
        <taxon>Burkholderiaceae</taxon>
        <taxon>Burkholderia</taxon>
        <taxon>environmental samples</taxon>
    </lineage>
</organism>
<dbReference type="InterPro" id="IPR011613">
    <property type="entry name" value="GH15-like"/>
</dbReference>
<proteinExistence type="predicted"/>
<accession>A0A060CA26</accession>
<dbReference type="Pfam" id="PF00723">
    <property type="entry name" value="Glyco_hydro_15"/>
    <property type="match status" value="1"/>
</dbReference>
<dbReference type="InterPro" id="IPR008928">
    <property type="entry name" value="6-hairpin_glycosidase_sf"/>
</dbReference>
<dbReference type="InterPro" id="IPR012341">
    <property type="entry name" value="6hp_glycosidase-like_sf"/>
</dbReference>
<evidence type="ECO:0000259" key="1">
    <source>
        <dbReference type="Pfam" id="PF00723"/>
    </source>
</evidence>
<dbReference type="Gene3D" id="1.50.10.10">
    <property type="match status" value="1"/>
</dbReference>
<dbReference type="EMBL" id="KF122574">
    <property type="protein sequence ID" value="AIA89870.1"/>
    <property type="molecule type" value="Genomic_DNA"/>
</dbReference>
<feature type="non-terminal residue" evidence="2">
    <location>
        <position position="1"/>
    </location>
</feature>
<name>A0A060CA26_9BURK</name>
<dbReference type="SUPFAM" id="SSF48208">
    <property type="entry name" value="Six-hairpin glycosidases"/>
    <property type="match status" value="1"/>
</dbReference>
<dbReference type="AlphaFoldDB" id="A0A060CA26"/>
<protein>
    <submittedName>
        <fullName evidence="2">Glyco_hydro_15</fullName>
    </submittedName>
</protein>
<dbReference type="GO" id="GO:0005975">
    <property type="term" value="P:carbohydrate metabolic process"/>
    <property type="evidence" value="ECO:0007669"/>
    <property type="project" value="InterPro"/>
</dbReference>